<keyword evidence="5" id="KW-1003">Cell membrane</keyword>
<dbReference type="Proteomes" id="UP000029278">
    <property type="component" value="Unassembled WGS sequence"/>
</dbReference>
<evidence type="ECO:0000313" key="20">
    <source>
        <dbReference type="Proteomes" id="UP000442469"/>
    </source>
</evidence>
<evidence type="ECO:0000256" key="10">
    <source>
        <dbReference type="ARBA" id="ARBA00023136"/>
    </source>
</evidence>
<feature type="chain" id="PRO_5033713249" description="High-affinity heme uptake system protein IsdE" evidence="15">
    <location>
        <begin position="26"/>
        <end position="301"/>
    </location>
</feature>
<reference evidence="18 20" key="2">
    <citation type="submission" date="2019-11" db="EMBL/GenBank/DDBJ databases">
        <title>Draft genome sequences of five Paenibacillus species of dairy origin.</title>
        <authorList>
            <person name="Olajide A.M."/>
            <person name="Chen S."/>
            <person name="Lapointe G."/>
        </authorList>
    </citation>
    <scope>NUCLEOTIDE SEQUENCE [LARGE SCALE GENOMIC DNA]</scope>
    <source>
        <strain evidence="18 20">3CT49</strain>
    </source>
</reference>
<keyword evidence="4" id="KW-0813">Transport</keyword>
<keyword evidence="10" id="KW-0472">Membrane</keyword>
<evidence type="ECO:0000313" key="19">
    <source>
        <dbReference type="Proteomes" id="UP000029278"/>
    </source>
</evidence>
<dbReference type="PANTHER" id="PTHR30535">
    <property type="entry name" value="VITAMIN B12-BINDING PROTEIN"/>
    <property type="match status" value="1"/>
</dbReference>
<dbReference type="HOGENOM" id="CLU_038034_2_3_9"/>
<evidence type="ECO:0000256" key="11">
    <source>
        <dbReference type="ARBA" id="ARBA00023139"/>
    </source>
</evidence>
<evidence type="ECO:0000256" key="14">
    <source>
        <dbReference type="ARBA" id="ARBA00031463"/>
    </source>
</evidence>
<dbReference type="Pfam" id="PF01497">
    <property type="entry name" value="Peripla_BP_2"/>
    <property type="match status" value="1"/>
</dbReference>
<keyword evidence="8 15" id="KW-0732">Signal</keyword>
<dbReference type="InterPro" id="IPR019957">
    <property type="entry name" value="ABC_transptr_haem-bd_IsdE"/>
</dbReference>
<dbReference type="AlphaFoldDB" id="A0A090Z7J4"/>
<evidence type="ECO:0000256" key="6">
    <source>
        <dbReference type="ARBA" id="ARBA00022617"/>
    </source>
</evidence>
<keyword evidence="6" id="KW-0349">Heme</keyword>
<dbReference type="STRING" id="44252.DJ90_4120"/>
<evidence type="ECO:0000256" key="12">
    <source>
        <dbReference type="ARBA" id="ARBA00023288"/>
    </source>
</evidence>
<dbReference type="PROSITE" id="PS50983">
    <property type="entry name" value="FE_B12_PBP"/>
    <property type="match status" value="1"/>
</dbReference>
<sequence>MRTAVGVICSLALLCLLWGCSSGQATEQTNQTGSAETASAEPKAADHRIVATTVAITEIMDALGVELIGIPTSSKELPERYAGVTEVGNPMNPNMEIIKGLAPTEVLSVTTLQYDLKPVFANAGIEAKFIDLTSLERMEQAILDLGEHYDRQKAAGALVASVDDKLKEIQAEVADRPAPTVLILLGVPGSYLVATEHSYIGDLVARLGGKNIVQDEKMEYLASNTEYLQQANPDIILRAAHGMPDEVVEMFNEEFQTNTVWKHFSAVQNGRVYDLEERLFGTTGNLAAAEALEELKAMMYP</sequence>
<evidence type="ECO:0000256" key="5">
    <source>
        <dbReference type="ARBA" id="ARBA00022475"/>
    </source>
</evidence>
<dbReference type="InterPro" id="IPR050902">
    <property type="entry name" value="ABC_Transporter_SBP"/>
</dbReference>
<evidence type="ECO:0000256" key="9">
    <source>
        <dbReference type="ARBA" id="ARBA00023004"/>
    </source>
</evidence>
<dbReference type="GO" id="GO:0015886">
    <property type="term" value="P:heme transport"/>
    <property type="evidence" value="ECO:0007669"/>
    <property type="project" value="InterPro"/>
</dbReference>
<keyword evidence="19" id="KW-1185">Reference proteome</keyword>
<dbReference type="SUPFAM" id="SSF53807">
    <property type="entry name" value="Helical backbone' metal receptor"/>
    <property type="match status" value="1"/>
</dbReference>
<evidence type="ECO:0000256" key="8">
    <source>
        <dbReference type="ARBA" id="ARBA00022729"/>
    </source>
</evidence>
<dbReference type="NCBIfam" id="TIGR03659">
    <property type="entry name" value="IsdE"/>
    <property type="match status" value="1"/>
</dbReference>
<dbReference type="PATRIC" id="fig|44252.3.peg.4094"/>
<dbReference type="InterPro" id="IPR002491">
    <property type="entry name" value="ABC_transptr_periplasmic_BD"/>
</dbReference>
<evidence type="ECO:0000256" key="13">
    <source>
        <dbReference type="ARBA" id="ARBA00031148"/>
    </source>
</evidence>
<comment type="cofactor">
    <cofactor evidence="1">
        <name>heme b</name>
        <dbReference type="ChEBI" id="CHEBI:60344"/>
    </cofactor>
</comment>
<proteinExistence type="inferred from homology"/>
<evidence type="ECO:0000256" key="3">
    <source>
        <dbReference type="ARBA" id="ARBA00015862"/>
    </source>
</evidence>
<feature type="signal peptide" evidence="15">
    <location>
        <begin position="1"/>
        <end position="25"/>
    </location>
</feature>
<evidence type="ECO:0000256" key="2">
    <source>
        <dbReference type="ARBA" id="ARBA00008814"/>
    </source>
</evidence>
<dbReference type="GeneID" id="77009512"/>
<evidence type="ECO:0000256" key="1">
    <source>
        <dbReference type="ARBA" id="ARBA00001970"/>
    </source>
</evidence>
<keyword evidence="9" id="KW-0408">Iron</keyword>
<accession>A0A090Z7J4</accession>
<dbReference type="Proteomes" id="UP000442469">
    <property type="component" value="Unassembled WGS sequence"/>
</dbReference>
<evidence type="ECO:0000313" key="18">
    <source>
        <dbReference type="EMBL" id="MUG24991.1"/>
    </source>
</evidence>
<reference evidence="17 19" key="1">
    <citation type="submission" date="2014-04" db="EMBL/GenBank/DDBJ databases">
        <authorList>
            <person name="Bishop-Lilly K.A."/>
            <person name="Broomall S.M."/>
            <person name="Chain P.S."/>
            <person name="Chertkov O."/>
            <person name="Coyne S.R."/>
            <person name="Daligault H.E."/>
            <person name="Davenport K.W."/>
            <person name="Erkkila T."/>
            <person name="Frey K.G."/>
            <person name="Gibbons H.S."/>
            <person name="Gu W."/>
            <person name="Jaissle J."/>
            <person name="Johnson S.L."/>
            <person name="Koroleva G.I."/>
            <person name="Ladner J.T."/>
            <person name="Lo C.-C."/>
            <person name="Minogue T.D."/>
            <person name="Munk C."/>
            <person name="Palacios G.F."/>
            <person name="Redden C.L."/>
            <person name="Rosenzweig C.N."/>
            <person name="Scholz M.B."/>
            <person name="Teshima H."/>
            <person name="Xu Y."/>
        </authorList>
    </citation>
    <scope>NUCLEOTIDE SEQUENCE [LARGE SCALE GENOMIC DNA]</scope>
    <source>
        <strain evidence="17 19">8244</strain>
    </source>
</reference>
<dbReference type="RefSeq" id="WP_036626086.1">
    <property type="nucleotide sequence ID" value="NZ_CP086393.1"/>
</dbReference>
<organism evidence="17 19">
    <name type="scientific">Paenibacillus macerans</name>
    <name type="common">Bacillus macerans</name>
    <dbReference type="NCBI Taxonomy" id="44252"/>
    <lineage>
        <taxon>Bacteria</taxon>
        <taxon>Bacillati</taxon>
        <taxon>Bacillota</taxon>
        <taxon>Bacilli</taxon>
        <taxon>Bacillales</taxon>
        <taxon>Paenibacillaceae</taxon>
        <taxon>Paenibacillus</taxon>
    </lineage>
</organism>
<comment type="similarity">
    <text evidence="2">Belongs to the bacterial solute-binding protein 8 family.</text>
</comment>
<dbReference type="EMBL" id="JMQA01000037">
    <property type="protein sequence ID" value="KFN06567.1"/>
    <property type="molecule type" value="Genomic_DNA"/>
</dbReference>
<keyword evidence="7" id="KW-0479">Metal-binding</keyword>
<dbReference type="Gene3D" id="3.40.50.1980">
    <property type="entry name" value="Nitrogenase molybdenum iron protein domain"/>
    <property type="match status" value="2"/>
</dbReference>
<dbReference type="OrthoDB" id="66025at2"/>
<feature type="domain" description="Fe/B12 periplasmic-binding" evidence="16">
    <location>
        <begin position="48"/>
        <end position="301"/>
    </location>
</feature>
<dbReference type="PANTHER" id="PTHR30535:SF36">
    <property type="entry name" value="HIGH-AFFINITY HEME UPTAKE SYSTEM PROTEIN ISDE"/>
    <property type="match status" value="1"/>
</dbReference>
<dbReference type="GO" id="GO:0016020">
    <property type="term" value="C:membrane"/>
    <property type="evidence" value="ECO:0007669"/>
    <property type="project" value="InterPro"/>
</dbReference>
<dbReference type="GO" id="GO:0046872">
    <property type="term" value="F:metal ion binding"/>
    <property type="evidence" value="ECO:0007669"/>
    <property type="project" value="UniProtKB-KW"/>
</dbReference>
<dbReference type="GO" id="GO:0071281">
    <property type="term" value="P:cellular response to iron ion"/>
    <property type="evidence" value="ECO:0007669"/>
    <property type="project" value="TreeGrafter"/>
</dbReference>
<name>A0A090Z7J4_PAEMA</name>
<evidence type="ECO:0000256" key="7">
    <source>
        <dbReference type="ARBA" id="ARBA00022723"/>
    </source>
</evidence>
<evidence type="ECO:0000313" key="17">
    <source>
        <dbReference type="EMBL" id="KFN06567.1"/>
    </source>
</evidence>
<keyword evidence="12" id="KW-0449">Lipoprotein</keyword>
<evidence type="ECO:0000256" key="4">
    <source>
        <dbReference type="ARBA" id="ARBA00022448"/>
    </source>
</evidence>
<dbReference type="EMBL" id="WNZZ01000020">
    <property type="protein sequence ID" value="MUG24991.1"/>
    <property type="molecule type" value="Genomic_DNA"/>
</dbReference>
<evidence type="ECO:0000256" key="15">
    <source>
        <dbReference type="SAM" id="SignalP"/>
    </source>
</evidence>
<comment type="caution">
    <text evidence="17">The sequence shown here is derived from an EMBL/GenBank/DDBJ whole genome shotgun (WGS) entry which is preliminary data.</text>
</comment>
<protein>
    <recommendedName>
        <fullName evidence="3">High-affinity heme uptake system protein IsdE</fullName>
    </recommendedName>
    <alternativeName>
        <fullName evidence="14">Iron-regulated surface determinant protein E</fullName>
    </alternativeName>
    <alternativeName>
        <fullName evidence="13">Staphylococcal iron-regulated protein F</fullName>
    </alternativeName>
</protein>
<dbReference type="GO" id="GO:0020037">
    <property type="term" value="F:heme binding"/>
    <property type="evidence" value="ECO:0007669"/>
    <property type="project" value="InterPro"/>
</dbReference>
<evidence type="ECO:0000259" key="16">
    <source>
        <dbReference type="PROSITE" id="PS50983"/>
    </source>
</evidence>
<keyword evidence="11" id="KW-0564">Palmitate</keyword>
<gene>
    <name evidence="17" type="primary">isdE</name>
    <name evidence="17" type="ORF">DJ90_4120</name>
    <name evidence="18" type="ORF">GNQ08_21740</name>
</gene>